<evidence type="ECO:0000313" key="1">
    <source>
        <dbReference type="EnsemblPlants" id="OBART03G09450.1"/>
    </source>
</evidence>
<name>A0A0D3FFU1_9ORYZ</name>
<dbReference type="Proteomes" id="UP000026960">
    <property type="component" value="Chromosome 3"/>
</dbReference>
<reference evidence="1" key="1">
    <citation type="journal article" date="2009" name="Rice">
        <title>De Novo Next Generation Sequencing of Plant Genomes.</title>
        <authorList>
            <person name="Rounsley S."/>
            <person name="Marri P.R."/>
            <person name="Yu Y."/>
            <person name="He R."/>
            <person name="Sisneros N."/>
            <person name="Goicoechea J.L."/>
            <person name="Lee S.J."/>
            <person name="Angelova A."/>
            <person name="Kudrna D."/>
            <person name="Luo M."/>
            <person name="Affourtit J."/>
            <person name="Desany B."/>
            <person name="Knight J."/>
            <person name="Niazi F."/>
            <person name="Egholm M."/>
            <person name="Wing R.A."/>
        </authorList>
    </citation>
    <scope>NUCLEOTIDE SEQUENCE [LARGE SCALE GENOMIC DNA]</scope>
    <source>
        <strain evidence="1">cv. IRGC 105608</strain>
    </source>
</reference>
<protein>
    <submittedName>
        <fullName evidence="1">Uncharacterized protein</fullName>
    </submittedName>
</protein>
<accession>A0A0D3FFU1</accession>
<sequence length="64" mass="6559">MGWTNLYSPLVPSGGGVARQRPDLRGAAAAALAEVAAVADKRRSRAAELAEVADGAVTPFARPK</sequence>
<proteinExistence type="predicted"/>
<evidence type="ECO:0000313" key="2">
    <source>
        <dbReference type="Proteomes" id="UP000026960"/>
    </source>
</evidence>
<dbReference type="EnsemblPlants" id="OBART03G09450.1">
    <property type="protein sequence ID" value="OBART03G09450.1"/>
    <property type="gene ID" value="OBART03G09450"/>
</dbReference>
<dbReference type="Gramene" id="OBART03G09450.1">
    <property type="protein sequence ID" value="OBART03G09450.1"/>
    <property type="gene ID" value="OBART03G09450"/>
</dbReference>
<dbReference type="AlphaFoldDB" id="A0A0D3FFU1"/>
<organism evidence="1">
    <name type="scientific">Oryza barthii</name>
    <dbReference type="NCBI Taxonomy" id="65489"/>
    <lineage>
        <taxon>Eukaryota</taxon>
        <taxon>Viridiplantae</taxon>
        <taxon>Streptophyta</taxon>
        <taxon>Embryophyta</taxon>
        <taxon>Tracheophyta</taxon>
        <taxon>Spermatophyta</taxon>
        <taxon>Magnoliopsida</taxon>
        <taxon>Liliopsida</taxon>
        <taxon>Poales</taxon>
        <taxon>Poaceae</taxon>
        <taxon>BOP clade</taxon>
        <taxon>Oryzoideae</taxon>
        <taxon>Oryzeae</taxon>
        <taxon>Oryzinae</taxon>
        <taxon>Oryza</taxon>
    </lineage>
</organism>
<dbReference type="HOGENOM" id="CLU_2871173_0_0_1"/>
<reference evidence="1" key="2">
    <citation type="submission" date="2015-03" db="UniProtKB">
        <authorList>
            <consortium name="EnsemblPlants"/>
        </authorList>
    </citation>
    <scope>IDENTIFICATION</scope>
</reference>
<dbReference type="PaxDb" id="65489-OBART03G09450.1"/>
<keyword evidence="2" id="KW-1185">Reference proteome</keyword>